<dbReference type="AlphaFoldDB" id="A0A084AUD0"/>
<keyword evidence="4 6" id="KW-0378">Hydrolase</keyword>
<gene>
    <name evidence="10" type="ORF">S7711_03839</name>
</gene>
<evidence type="ECO:0000256" key="1">
    <source>
        <dbReference type="ARBA" id="ARBA00000966"/>
    </source>
</evidence>
<feature type="region of interest" description="Disordered" evidence="7">
    <location>
        <begin position="345"/>
        <end position="410"/>
    </location>
</feature>
<proteinExistence type="inferred from homology"/>
<evidence type="ECO:0000256" key="4">
    <source>
        <dbReference type="ARBA" id="ARBA00022801"/>
    </source>
</evidence>
<keyword evidence="11" id="KW-1185">Reference proteome</keyword>
<comment type="catalytic activity">
    <reaction evidence="1">
        <text>Endohydrolysis of (1-&gt;4)-beta-D-glucosidic linkages in cellulose, lichenin and cereal beta-D-glucans.</text>
        <dbReference type="EC" id="3.2.1.4"/>
    </reaction>
</comment>
<evidence type="ECO:0000256" key="5">
    <source>
        <dbReference type="ARBA" id="ARBA00023295"/>
    </source>
</evidence>
<accession>A0A084AUD0</accession>
<dbReference type="GO" id="GO:0008810">
    <property type="term" value="F:cellulase activity"/>
    <property type="evidence" value="ECO:0007669"/>
    <property type="project" value="UniProtKB-EC"/>
</dbReference>
<dbReference type="InterPro" id="IPR001547">
    <property type="entry name" value="Glyco_hydro_5"/>
</dbReference>
<dbReference type="InterPro" id="IPR018087">
    <property type="entry name" value="Glyco_hydro_5_CS"/>
</dbReference>
<feature type="compositionally biased region" description="Low complexity" evidence="7">
    <location>
        <begin position="362"/>
        <end position="396"/>
    </location>
</feature>
<evidence type="ECO:0000313" key="11">
    <source>
        <dbReference type="Proteomes" id="UP000028045"/>
    </source>
</evidence>
<name>A0A084AUD0_STACB</name>
<dbReference type="Proteomes" id="UP000028045">
    <property type="component" value="Unassembled WGS sequence"/>
</dbReference>
<dbReference type="HOGENOM" id="CLU_029718_1_2_1"/>
<organism evidence="10 11">
    <name type="scientific">Stachybotrys chartarum (strain CBS 109288 / IBT 7711)</name>
    <name type="common">Toxic black mold</name>
    <name type="synonym">Stilbospora chartarum</name>
    <dbReference type="NCBI Taxonomy" id="1280523"/>
    <lineage>
        <taxon>Eukaryota</taxon>
        <taxon>Fungi</taxon>
        <taxon>Dikarya</taxon>
        <taxon>Ascomycota</taxon>
        <taxon>Pezizomycotina</taxon>
        <taxon>Sordariomycetes</taxon>
        <taxon>Hypocreomycetidae</taxon>
        <taxon>Hypocreales</taxon>
        <taxon>Stachybotryaceae</taxon>
        <taxon>Stachybotrys</taxon>
    </lineage>
</organism>
<evidence type="ECO:0000256" key="3">
    <source>
        <dbReference type="ARBA" id="ARBA00012601"/>
    </source>
</evidence>
<reference evidence="10 11" key="1">
    <citation type="journal article" date="2014" name="BMC Genomics">
        <title>Comparative genome sequencing reveals chemotype-specific gene clusters in the toxigenic black mold Stachybotrys.</title>
        <authorList>
            <person name="Semeiks J."/>
            <person name="Borek D."/>
            <person name="Otwinowski Z."/>
            <person name="Grishin N.V."/>
        </authorList>
    </citation>
    <scope>NUCLEOTIDE SEQUENCE [LARGE SCALE GENOMIC DNA]</scope>
    <source>
        <strain evidence="11">CBS 109288 / IBT 7711</strain>
    </source>
</reference>
<dbReference type="Gene3D" id="3.20.20.80">
    <property type="entry name" value="Glycosidases"/>
    <property type="match status" value="1"/>
</dbReference>
<dbReference type="GO" id="GO:0009251">
    <property type="term" value="P:glucan catabolic process"/>
    <property type="evidence" value="ECO:0007669"/>
    <property type="project" value="TreeGrafter"/>
</dbReference>
<keyword evidence="5 6" id="KW-0326">Glycosidase</keyword>
<dbReference type="EMBL" id="KL648556">
    <property type="protein sequence ID" value="KEY68909.1"/>
    <property type="molecule type" value="Genomic_DNA"/>
</dbReference>
<protein>
    <recommendedName>
        <fullName evidence="3">cellulase</fullName>
        <ecNumber evidence="3">3.2.1.4</ecNumber>
    </recommendedName>
</protein>
<dbReference type="OrthoDB" id="5823761at2759"/>
<dbReference type="Pfam" id="PF00150">
    <property type="entry name" value="Cellulase"/>
    <property type="match status" value="1"/>
</dbReference>
<evidence type="ECO:0000256" key="7">
    <source>
        <dbReference type="SAM" id="MobiDB-lite"/>
    </source>
</evidence>
<dbReference type="PANTHER" id="PTHR34142:SF5">
    <property type="entry name" value="CBM1 DOMAIN-CONTAINING PROTEIN"/>
    <property type="match status" value="1"/>
</dbReference>
<dbReference type="InterPro" id="IPR017853">
    <property type="entry name" value="GH"/>
</dbReference>
<feature type="signal peptide" evidence="8">
    <location>
        <begin position="1"/>
        <end position="19"/>
    </location>
</feature>
<feature type="chain" id="PRO_5001771335" description="cellulase" evidence="8">
    <location>
        <begin position="20"/>
        <end position="436"/>
    </location>
</feature>
<evidence type="ECO:0000256" key="6">
    <source>
        <dbReference type="RuleBase" id="RU361153"/>
    </source>
</evidence>
<comment type="similarity">
    <text evidence="2 6">Belongs to the glycosyl hydrolase 5 (cellulase A) family.</text>
</comment>
<keyword evidence="8" id="KW-0732">Signal</keyword>
<sequence>MRPALSTFAVLPLISSVAARIRYLGVGIAGIDFGCDIDGSCPLDTVQVPLSEHGGPDGAGQMRHWAEAYDMNMFRLSSTWQYLLNDNLGGRLDEDNFGIFDELMQACLDTGAYCIIDVHNFARYDGGVIAQGGPTDAVFTSLLTQLARFYADNDKVAFGIMNEPHGLEVARWAQTCQAAVTAIREAGATDHLILLPGTNFTNVETFMITGSADALHEITNPDGSRDGLYFDLHKYLDENNSGTHEECTTDNVEAFRNMAEWLREHDRKAIISESGASMDPTCFEMFCAQNTFIARNTDVFEGFIGWGAGAFAEDYIMSLTPESHGDGTFTDNRLMTECIVGPFVDNAEENEEATESSRSRRPTSTRTTSVSASTSTRASSAETRTTEPETTTTSEAETVETGERVSAEDNDSAAGLLSIEGWTVVVALVAALCLHA</sequence>
<feature type="domain" description="Glycoside hydrolase family 5" evidence="9">
    <location>
        <begin position="57"/>
        <end position="299"/>
    </location>
</feature>
<dbReference type="PANTHER" id="PTHR34142">
    <property type="entry name" value="ENDO-BETA-1,4-GLUCANASE A"/>
    <property type="match status" value="1"/>
</dbReference>
<evidence type="ECO:0000256" key="8">
    <source>
        <dbReference type="SAM" id="SignalP"/>
    </source>
</evidence>
<evidence type="ECO:0000256" key="2">
    <source>
        <dbReference type="ARBA" id="ARBA00005641"/>
    </source>
</evidence>
<evidence type="ECO:0000259" key="9">
    <source>
        <dbReference type="Pfam" id="PF00150"/>
    </source>
</evidence>
<dbReference type="SUPFAM" id="SSF51445">
    <property type="entry name" value="(Trans)glycosidases"/>
    <property type="match status" value="1"/>
</dbReference>
<dbReference type="EC" id="3.2.1.4" evidence="3"/>
<evidence type="ECO:0000313" key="10">
    <source>
        <dbReference type="EMBL" id="KEY68909.1"/>
    </source>
</evidence>
<dbReference type="PROSITE" id="PS00659">
    <property type="entry name" value="GLYCOSYL_HYDROL_F5"/>
    <property type="match status" value="1"/>
</dbReference>